<accession>A0A0C2GTA8</accession>
<dbReference type="Gene3D" id="3.40.50.410">
    <property type="entry name" value="von Willebrand factor, type A domain"/>
    <property type="match status" value="1"/>
</dbReference>
<dbReference type="InterPro" id="IPR002035">
    <property type="entry name" value="VWF_A"/>
</dbReference>
<feature type="domain" description="VWFA" evidence="1">
    <location>
        <begin position="49"/>
        <end position="160"/>
    </location>
</feature>
<sequence length="183" mass="20506">MELAEDRDVQLEWRVNPGLDGLSGKRIEDPHLFHTLAPYHFHDLQALLLMEHVHSFLKRRRGGGDADLHKSISDAVKALSVVQNDGAESRIVFIVTAGKPSKPDKVLEGIEKLKQLRASIVVLGVSPADENELRQYSTGITEVFTGYLDQNLLMNLRNELLVVAGTNAHAFEFCDHHSRAHRQ</sequence>
<dbReference type="AlphaFoldDB" id="A0A0C2GTA8"/>
<evidence type="ECO:0000313" key="3">
    <source>
        <dbReference type="Proteomes" id="UP000054047"/>
    </source>
</evidence>
<gene>
    <name evidence="2" type="ORF">ANCDUO_05183</name>
</gene>
<evidence type="ECO:0000313" key="2">
    <source>
        <dbReference type="EMBL" id="KIH64505.1"/>
    </source>
</evidence>
<protein>
    <recommendedName>
        <fullName evidence="1">VWFA domain-containing protein</fullName>
    </recommendedName>
</protein>
<dbReference type="Proteomes" id="UP000054047">
    <property type="component" value="Unassembled WGS sequence"/>
</dbReference>
<proteinExistence type="predicted"/>
<reference evidence="2 3" key="1">
    <citation type="submission" date="2013-12" db="EMBL/GenBank/DDBJ databases">
        <title>Draft genome of the parsitic nematode Ancylostoma duodenale.</title>
        <authorList>
            <person name="Mitreva M."/>
        </authorList>
    </citation>
    <scope>NUCLEOTIDE SEQUENCE [LARGE SCALE GENOMIC DNA]</scope>
    <source>
        <strain evidence="2 3">Zhejiang</strain>
    </source>
</reference>
<dbReference type="Pfam" id="PF00092">
    <property type="entry name" value="VWA"/>
    <property type="match status" value="1"/>
</dbReference>
<keyword evidence="3" id="KW-1185">Reference proteome</keyword>
<dbReference type="OrthoDB" id="5888692at2759"/>
<dbReference type="SUPFAM" id="SSF53300">
    <property type="entry name" value="vWA-like"/>
    <property type="match status" value="1"/>
</dbReference>
<organism evidence="2 3">
    <name type="scientific">Ancylostoma duodenale</name>
    <dbReference type="NCBI Taxonomy" id="51022"/>
    <lineage>
        <taxon>Eukaryota</taxon>
        <taxon>Metazoa</taxon>
        <taxon>Ecdysozoa</taxon>
        <taxon>Nematoda</taxon>
        <taxon>Chromadorea</taxon>
        <taxon>Rhabditida</taxon>
        <taxon>Rhabditina</taxon>
        <taxon>Rhabditomorpha</taxon>
        <taxon>Strongyloidea</taxon>
        <taxon>Ancylostomatidae</taxon>
        <taxon>Ancylostomatinae</taxon>
        <taxon>Ancylostoma</taxon>
    </lineage>
</organism>
<evidence type="ECO:0000259" key="1">
    <source>
        <dbReference type="PROSITE" id="PS50234"/>
    </source>
</evidence>
<dbReference type="InterPro" id="IPR036465">
    <property type="entry name" value="vWFA_dom_sf"/>
</dbReference>
<name>A0A0C2GTA8_9BILA</name>
<dbReference type="PROSITE" id="PS50234">
    <property type="entry name" value="VWFA"/>
    <property type="match status" value="1"/>
</dbReference>
<dbReference type="EMBL" id="KN728024">
    <property type="protein sequence ID" value="KIH64505.1"/>
    <property type="molecule type" value="Genomic_DNA"/>
</dbReference>